<sequence length="110" mass="12965">MQQRRSEHQRRMDTTERHEVRASTDEIMPRKLIDAPPYSDFYFTSHGFEAIRSDAQKKVSMAEYDKRIAKYSNNVKGKAYEEDVDAEADEFIKQQHKKFQLSKWSSMNGG</sequence>
<evidence type="ECO:0000313" key="2">
    <source>
        <dbReference type="Proteomes" id="UP000828048"/>
    </source>
</evidence>
<keyword evidence="2" id="KW-1185">Reference proteome</keyword>
<accession>A0ACB7YV17</accession>
<proteinExistence type="predicted"/>
<organism evidence="1 2">
    <name type="scientific">Vaccinium darrowii</name>
    <dbReference type="NCBI Taxonomy" id="229202"/>
    <lineage>
        <taxon>Eukaryota</taxon>
        <taxon>Viridiplantae</taxon>
        <taxon>Streptophyta</taxon>
        <taxon>Embryophyta</taxon>
        <taxon>Tracheophyta</taxon>
        <taxon>Spermatophyta</taxon>
        <taxon>Magnoliopsida</taxon>
        <taxon>eudicotyledons</taxon>
        <taxon>Gunneridae</taxon>
        <taxon>Pentapetalae</taxon>
        <taxon>asterids</taxon>
        <taxon>Ericales</taxon>
        <taxon>Ericaceae</taxon>
        <taxon>Vaccinioideae</taxon>
        <taxon>Vaccinieae</taxon>
        <taxon>Vaccinium</taxon>
    </lineage>
</organism>
<name>A0ACB7YV17_9ERIC</name>
<protein>
    <submittedName>
        <fullName evidence="1">Uncharacterized protein</fullName>
    </submittedName>
</protein>
<gene>
    <name evidence="1" type="ORF">Vadar_008808</name>
</gene>
<dbReference type="EMBL" id="CM037153">
    <property type="protein sequence ID" value="KAH7857077.1"/>
    <property type="molecule type" value="Genomic_DNA"/>
</dbReference>
<dbReference type="Proteomes" id="UP000828048">
    <property type="component" value="Chromosome 3"/>
</dbReference>
<comment type="caution">
    <text evidence="1">The sequence shown here is derived from an EMBL/GenBank/DDBJ whole genome shotgun (WGS) entry which is preliminary data.</text>
</comment>
<reference evidence="1 2" key="1">
    <citation type="journal article" date="2021" name="Hortic Res">
        <title>High-quality reference genome and annotation aids understanding of berry development for evergreen blueberry (Vaccinium darrowii).</title>
        <authorList>
            <person name="Yu J."/>
            <person name="Hulse-Kemp A.M."/>
            <person name="Babiker E."/>
            <person name="Staton M."/>
        </authorList>
    </citation>
    <scope>NUCLEOTIDE SEQUENCE [LARGE SCALE GENOMIC DNA]</scope>
    <source>
        <strain evidence="2">cv. NJ 8807/NJ 8810</strain>
        <tissue evidence="1">Young leaf</tissue>
    </source>
</reference>
<evidence type="ECO:0000313" key="1">
    <source>
        <dbReference type="EMBL" id="KAH7857077.1"/>
    </source>
</evidence>